<dbReference type="InterPro" id="IPR031311">
    <property type="entry name" value="CHIT_BIND_RR_consensus"/>
</dbReference>
<dbReference type="PROSITE" id="PS00233">
    <property type="entry name" value="CHIT_BIND_RR_1"/>
    <property type="match status" value="1"/>
</dbReference>
<keyword evidence="5" id="KW-1185">Reference proteome</keyword>
<reference evidence="4" key="1">
    <citation type="submission" date="2021-03" db="EMBL/GenBank/DDBJ databases">
        <title>Chromosome level genome of the anhydrobiotic midge Polypedilum vanderplanki.</title>
        <authorList>
            <person name="Yoshida Y."/>
            <person name="Kikawada T."/>
            <person name="Gusev O."/>
        </authorList>
    </citation>
    <scope>NUCLEOTIDE SEQUENCE</scope>
    <source>
        <strain evidence="4">NIAS01</strain>
        <tissue evidence="4">Whole body or cell culture</tissue>
    </source>
</reference>
<evidence type="ECO:0000256" key="2">
    <source>
        <dbReference type="PROSITE-ProRule" id="PRU00497"/>
    </source>
</evidence>
<feature type="signal peptide" evidence="3">
    <location>
        <begin position="1"/>
        <end position="16"/>
    </location>
</feature>
<protein>
    <recommendedName>
        <fullName evidence="6">Cuticular protein</fullName>
    </recommendedName>
</protein>
<gene>
    <name evidence="4" type="ORF">PVAND_004960</name>
</gene>
<comment type="caution">
    <text evidence="4">The sequence shown here is derived from an EMBL/GenBank/DDBJ whole genome shotgun (WGS) entry which is preliminary data.</text>
</comment>
<dbReference type="InterPro" id="IPR000618">
    <property type="entry name" value="Insect_cuticle"/>
</dbReference>
<dbReference type="GO" id="GO:0008010">
    <property type="term" value="F:structural constituent of chitin-based larval cuticle"/>
    <property type="evidence" value="ECO:0007669"/>
    <property type="project" value="TreeGrafter"/>
</dbReference>
<dbReference type="GO" id="GO:0062129">
    <property type="term" value="C:chitin-based extracellular matrix"/>
    <property type="evidence" value="ECO:0007669"/>
    <property type="project" value="TreeGrafter"/>
</dbReference>
<dbReference type="PANTHER" id="PTHR10380:SF217">
    <property type="entry name" value="CUTICULAR PROTEIN 49AE"/>
    <property type="match status" value="1"/>
</dbReference>
<evidence type="ECO:0000256" key="3">
    <source>
        <dbReference type="SAM" id="SignalP"/>
    </source>
</evidence>
<dbReference type="Pfam" id="PF00379">
    <property type="entry name" value="Chitin_bind_4"/>
    <property type="match status" value="1"/>
</dbReference>
<evidence type="ECO:0000313" key="5">
    <source>
        <dbReference type="Proteomes" id="UP001107558"/>
    </source>
</evidence>
<evidence type="ECO:0000256" key="1">
    <source>
        <dbReference type="ARBA" id="ARBA00022460"/>
    </source>
</evidence>
<feature type="chain" id="PRO_5039926175" description="Cuticular protein" evidence="3">
    <location>
        <begin position="17"/>
        <end position="123"/>
    </location>
</feature>
<dbReference type="PRINTS" id="PR00947">
    <property type="entry name" value="CUTICLE"/>
</dbReference>
<dbReference type="InterPro" id="IPR050468">
    <property type="entry name" value="Cuticle_Struct_Prot"/>
</dbReference>
<keyword evidence="3" id="KW-0732">Signal</keyword>
<keyword evidence="1 2" id="KW-0193">Cuticle</keyword>
<dbReference type="AlphaFoldDB" id="A0A9J6BYP9"/>
<dbReference type="EMBL" id="JADBJN010000002">
    <property type="protein sequence ID" value="KAG5675020.1"/>
    <property type="molecule type" value="Genomic_DNA"/>
</dbReference>
<evidence type="ECO:0000313" key="4">
    <source>
        <dbReference type="EMBL" id="KAG5675020.1"/>
    </source>
</evidence>
<dbReference type="PANTHER" id="PTHR10380">
    <property type="entry name" value="CUTICLE PROTEIN"/>
    <property type="match status" value="1"/>
</dbReference>
<evidence type="ECO:0008006" key="6">
    <source>
        <dbReference type="Google" id="ProtNLM"/>
    </source>
</evidence>
<organism evidence="4 5">
    <name type="scientific">Polypedilum vanderplanki</name>
    <name type="common">Sleeping chironomid midge</name>
    <dbReference type="NCBI Taxonomy" id="319348"/>
    <lineage>
        <taxon>Eukaryota</taxon>
        <taxon>Metazoa</taxon>
        <taxon>Ecdysozoa</taxon>
        <taxon>Arthropoda</taxon>
        <taxon>Hexapoda</taxon>
        <taxon>Insecta</taxon>
        <taxon>Pterygota</taxon>
        <taxon>Neoptera</taxon>
        <taxon>Endopterygota</taxon>
        <taxon>Diptera</taxon>
        <taxon>Nematocera</taxon>
        <taxon>Chironomoidea</taxon>
        <taxon>Chironomidae</taxon>
        <taxon>Chironominae</taxon>
        <taxon>Polypedilum</taxon>
        <taxon>Polypedilum</taxon>
    </lineage>
</organism>
<proteinExistence type="predicted"/>
<dbReference type="PROSITE" id="PS51155">
    <property type="entry name" value="CHIT_BIND_RR_2"/>
    <property type="match status" value="1"/>
</dbReference>
<dbReference type="OrthoDB" id="6372059at2759"/>
<accession>A0A9J6BYP9</accession>
<name>A0A9J6BYP9_POLVA</name>
<dbReference type="Proteomes" id="UP001107558">
    <property type="component" value="Chromosome 2"/>
</dbReference>
<sequence length="123" mass="13345">MKFAIVLFACVAVALADVSHLDTVVRFDSVVNPDSYNYAYETSKGIRAEESGQLKNAGSEQEAIEAKGSFSYTSPEGQNVEVQYIANELGFQPTGDHIPQPPAIPDLIQKALKYLADNPPAQK</sequence>